<dbReference type="InterPro" id="IPR012910">
    <property type="entry name" value="Plug_dom"/>
</dbReference>
<dbReference type="RefSeq" id="WP_377354846.1">
    <property type="nucleotide sequence ID" value="NZ_JBHTLQ010000094.1"/>
</dbReference>
<keyword evidence="5" id="KW-0732">Signal</keyword>
<accession>A0ABW3T7N6</accession>
<keyword evidence="3" id="KW-0998">Cell outer membrane</keyword>
<dbReference type="Gene3D" id="2.170.130.10">
    <property type="entry name" value="TonB-dependent receptor, plug domain"/>
    <property type="match status" value="1"/>
</dbReference>
<name>A0ABW3T7N6_9CAUL</name>
<evidence type="ECO:0000256" key="2">
    <source>
        <dbReference type="ARBA" id="ARBA00023136"/>
    </source>
</evidence>
<evidence type="ECO:0000256" key="5">
    <source>
        <dbReference type="SAM" id="SignalP"/>
    </source>
</evidence>
<evidence type="ECO:0000313" key="8">
    <source>
        <dbReference type="EMBL" id="MFD1192937.1"/>
    </source>
</evidence>
<comment type="subcellular location">
    <subcellularLocation>
        <location evidence="1 4">Cell outer membrane</location>
    </subcellularLocation>
</comment>
<feature type="domain" description="TonB-dependent receptor-like beta-barrel" evidence="6">
    <location>
        <begin position="493"/>
        <end position="977"/>
    </location>
</feature>
<dbReference type="EMBL" id="JBHTLQ010000094">
    <property type="protein sequence ID" value="MFD1192937.1"/>
    <property type="molecule type" value="Genomic_DNA"/>
</dbReference>
<keyword evidence="2 4" id="KW-0472">Membrane</keyword>
<dbReference type="Gene3D" id="2.40.170.20">
    <property type="entry name" value="TonB-dependent receptor, beta-barrel domain"/>
    <property type="match status" value="1"/>
</dbReference>
<evidence type="ECO:0000256" key="1">
    <source>
        <dbReference type="ARBA" id="ARBA00004442"/>
    </source>
</evidence>
<dbReference type="InterPro" id="IPR036942">
    <property type="entry name" value="Beta-barrel_TonB_sf"/>
</dbReference>
<gene>
    <name evidence="8" type="ORF">ACFQ27_20280</name>
</gene>
<organism evidence="8 9">
    <name type="scientific">Phenylobacterium conjunctum</name>
    <dbReference type="NCBI Taxonomy" id="1298959"/>
    <lineage>
        <taxon>Bacteria</taxon>
        <taxon>Pseudomonadati</taxon>
        <taxon>Pseudomonadota</taxon>
        <taxon>Alphaproteobacteria</taxon>
        <taxon>Caulobacterales</taxon>
        <taxon>Caulobacteraceae</taxon>
        <taxon>Phenylobacterium</taxon>
    </lineage>
</organism>
<evidence type="ECO:0000313" key="9">
    <source>
        <dbReference type="Proteomes" id="UP001597216"/>
    </source>
</evidence>
<dbReference type="Proteomes" id="UP001597216">
    <property type="component" value="Unassembled WGS sequence"/>
</dbReference>
<keyword evidence="4" id="KW-0798">TonB box</keyword>
<dbReference type="PANTHER" id="PTHR47234:SF2">
    <property type="entry name" value="TONB-DEPENDENT RECEPTOR"/>
    <property type="match status" value="1"/>
</dbReference>
<evidence type="ECO:0000256" key="3">
    <source>
        <dbReference type="ARBA" id="ARBA00023237"/>
    </source>
</evidence>
<comment type="similarity">
    <text evidence="4">Belongs to the TonB-dependent receptor family.</text>
</comment>
<reference evidence="9" key="1">
    <citation type="journal article" date="2019" name="Int. J. Syst. Evol. Microbiol.">
        <title>The Global Catalogue of Microorganisms (GCM) 10K type strain sequencing project: providing services to taxonomists for standard genome sequencing and annotation.</title>
        <authorList>
            <consortium name="The Broad Institute Genomics Platform"/>
            <consortium name="The Broad Institute Genome Sequencing Center for Infectious Disease"/>
            <person name="Wu L."/>
            <person name="Ma J."/>
        </authorList>
    </citation>
    <scope>NUCLEOTIDE SEQUENCE [LARGE SCALE GENOMIC DNA]</scope>
    <source>
        <strain evidence="9">CCUG 55074</strain>
    </source>
</reference>
<feature type="domain" description="TonB-dependent receptor plug" evidence="7">
    <location>
        <begin position="56"/>
        <end position="175"/>
    </location>
</feature>
<dbReference type="InterPro" id="IPR037066">
    <property type="entry name" value="Plug_dom_sf"/>
</dbReference>
<keyword evidence="8" id="KW-0675">Receptor</keyword>
<dbReference type="SUPFAM" id="SSF56935">
    <property type="entry name" value="Porins"/>
    <property type="match status" value="1"/>
</dbReference>
<protein>
    <submittedName>
        <fullName evidence="8">TonB-dependent receptor domain-containing protein</fullName>
    </submittedName>
</protein>
<dbReference type="Pfam" id="PF00593">
    <property type="entry name" value="TonB_dep_Rec_b-barrel"/>
    <property type="match status" value="1"/>
</dbReference>
<evidence type="ECO:0000259" key="6">
    <source>
        <dbReference type="Pfam" id="PF00593"/>
    </source>
</evidence>
<dbReference type="PANTHER" id="PTHR47234">
    <property type="match status" value="1"/>
</dbReference>
<comment type="caution">
    <text evidence="8">The sequence shown here is derived from an EMBL/GenBank/DDBJ whole genome shotgun (WGS) entry which is preliminary data.</text>
</comment>
<proteinExistence type="inferred from homology"/>
<dbReference type="InterPro" id="IPR000531">
    <property type="entry name" value="Beta-barrel_TonB"/>
</dbReference>
<keyword evidence="9" id="KW-1185">Reference proteome</keyword>
<evidence type="ECO:0000259" key="7">
    <source>
        <dbReference type="Pfam" id="PF07715"/>
    </source>
</evidence>
<feature type="chain" id="PRO_5045418798" evidence="5">
    <location>
        <begin position="30"/>
        <end position="1025"/>
    </location>
</feature>
<feature type="signal peptide" evidence="5">
    <location>
        <begin position="1"/>
        <end position="29"/>
    </location>
</feature>
<sequence length="1025" mass="109515">MKTTKNNALRIALLCSAAIGAAVSTPAVAQSSKDASVEVEGLVVTGSRIKRANLTSIQPIQILSTETIDKRGFTNVADALNELPSSGVPVNPIGDQGGFGTGRQYINIFNLGTNRTLTLVNGRRFVGANAASIFTGASPGGQVDFNAIPTALIDRIETIQAGGAAVYGSDAIAGVINIITKTDFEGVEADATYGVSGQGDAQEYRVRLVGGQKYMDDRLSLMGSYEYNKTEGLPYTARDVTARQIAFATNPANRTSSDNIPGSILITNRRIPEVTIGGLPFRTGGSALSGQLTMVDPSNPALRVPAQFLPGGALGPYNPGTFYQASVASGGDGLNLGELTSLRSPVDRHVATVFGKYDFTDHVRLTGELFYSHLEATEPYNQPIYNAALFGGNSAALRMSTSNPFLSSQARSILLSQPVALPADAASPGDAIFFLDRASVDIGNNKTEAQGDTWRGVLNLEGELEFAGREFNWNVSANRGKATGWFQTPNIDQSKFVLAIDAVRDASGAIVCRDAAARAAGCAPLNLFGSGAPSKAALNYVGVTFKSDFTIEQTVYEGNFGGDIIDLPAGPLGFNVGFEHRKESSDFQPNEPQRLGIGRSAAITALSGEFDTTEYYGEALVPVLGGDWSFLGGRSLEVEGAYRWIDNSQSGTDKAWSYGLRWKPVDDLMIRASKSRSFRAPAIVELFLPSATSFMTATDPCDARNLSSGPSPATRQANCAAAFTALGLPANYQLTSNVQVATVQGTTSGNKDLQNEIAEQWSAGFVYQPSFFKGLTVSFDWTNIDLSQAIFNFNLTSILQVCYDSPSAQAACGLFQRGNAASGAQAGQILTADSTKGIAGPRTGYVNAGYINFQGFTFGVNYELDLADVFEQAPLLGGEPGKLEFGFDLYSVNKQNTSVTGLGFDLNRDKNEIGNADLQWKLQTNYERGPLSVTWTMNHTGRSLFNNDFTIETRWPLSVDPYTIHDLAISYDFAEAFGERLGVESLKGRFIVKNVGDVEPPYGTTGIGVYDVMGRYFLMGVTAKF</sequence>
<evidence type="ECO:0000256" key="4">
    <source>
        <dbReference type="RuleBase" id="RU003357"/>
    </source>
</evidence>
<dbReference type="Pfam" id="PF07715">
    <property type="entry name" value="Plug"/>
    <property type="match status" value="1"/>
</dbReference>